<dbReference type="AlphaFoldDB" id="F7XFZ0"/>
<keyword evidence="6 10" id="KW-0067">ATP-binding</keyword>
<keyword evidence="2" id="KW-0813">Transport</keyword>
<dbReference type="InterPro" id="IPR050166">
    <property type="entry name" value="ABC_transporter_ATP-bind"/>
</dbReference>
<dbReference type="Gene3D" id="3.40.50.300">
    <property type="entry name" value="P-loop containing nucleotide triphosphate hydrolases"/>
    <property type="match status" value="1"/>
</dbReference>
<dbReference type="PANTHER" id="PTHR42788">
    <property type="entry name" value="TAURINE IMPORT ATP-BINDING PROTEIN-RELATED"/>
    <property type="match status" value="1"/>
</dbReference>
<dbReference type="InterPro" id="IPR003593">
    <property type="entry name" value="AAA+_ATPase"/>
</dbReference>
<dbReference type="HOGENOM" id="CLU_000604_1_22_5"/>
<evidence type="ECO:0000256" key="8">
    <source>
        <dbReference type="ARBA" id="ARBA00023136"/>
    </source>
</evidence>
<dbReference type="PROSITE" id="PS50893">
    <property type="entry name" value="ABC_TRANSPORTER_2"/>
    <property type="match status" value="1"/>
</dbReference>
<dbReference type="SUPFAM" id="SSF52540">
    <property type="entry name" value="P-loop containing nucleoside triphosphate hydrolases"/>
    <property type="match status" value="1"/>
</dbReference>
<evidence type="ECO:0000256" key="4">
    <source>
        <dbReference type="ARBA" id="ARBA00022519"/>
    </source>
</evidence>
<dbReference type="InterPro" id="IPR027417">
    <property type="entry name" value="P-loop_NTPase"/>
</dbReference>
<dbReference type="Proteomes" id="UP000009045">
    <property type="component" value="Plasmid pSmeSM11d"/>
</dbReference>
<evidence type="ECO:0000256" key="5">
    <source>
        <dbReference type="ARBA" id="ARBA00022741"/>
    </source>
</evidence>
<evidence type="ECO:0000256" key="3">
    <source>
        <dbReference type="ARBA" id="ARBA00022475"/>
    </source>
</evidence>
<keyword evidence="5" id="KW-0547">Nucleotide-binding</keyword>
<dbReference type="EMBL" id="CP001832">
    <property type="protein sequence ID" value="AEH83466.1"/>
    <property type="molecule type" value="Genomic_DNA"/>
</dbReference>
<keyword evidence="7" id="KW-1278">Translocase</keyword>
<dbReference type="PANTHER" id="PTHR42788:SF18">
    <property type="entry name" value="TAURINE IMPORT ATP-BINDING PROTEIN TAUB"/>
    <property type="match status" value="1"/>
</dbReference>
<geneLocation type="plasmid" evidence="10 11">
    <name>pSmeSM11d</name>
</geneLocation>
<name>F7XFZ0_SINMM</name>
<evidence type="ECO:0000313" key="11">
    <source>
        <dbReference type="Proteomes" id="UP000009045"/>
    </source>
</evidence>
<dbReference type="GO" id="GO:0005524">
    <property type="term" value="F:ATP binding"/>
    <property type="evidence" value="ECO:0007669"/>
    <property type="project" value="UniProtKB-KW"/>
</dbReference>
<keyword evidence="3" id="KW-1003">Cell membrane</keyword>
<dbReference type="KEGG" id="smx:SM11_pD0634"/>
<reference evidence="10 11" key="1">
    <citation type="journal article" date="2011" name="J. Biotechnol.">
        <title>The complete genome sequence of the dominant Sinorhizobium meliloti field isolate SM11 extends the S. meliloti pan-genome.</title>
        <authorList>
            <person name="Schneiker-Bekel S."/>
            <person name="Wibberg D."/>
            <person name="Bekel T."/>
            <person name="Blom J."/>
            <person name="Linke B."/>
            <person name="Neuweger H."/>
            <person name="Stiens M."/>
            <person name="Vorholter F.J."/>
            <person name="Weidner S."/>
            <person name="Goesmann A."/>
            <person name="Puhler A."/>
            <person name="Schluter A."/>
        </authorList>
    </citation>
    <scope>NUCLEOTIDE SEQUENCE [LARGE SCALE GENOMIC DNA]</scope>
    <source>
        <strain evidence="10 11">SM11</strain>
        <plasmid evidence="11">pSmeSM11d</plasmid>
    </source>
</reference>
<accession>F7XFZ0</accession>
<dbReference type="PATRIC" id="fig|707241.3.peg.6321"/>
<dbReference type="Pfam" id="PF00005">
    <property type="entry name" value="ABC_tran"/>
    <property type="match status" value="1"/>
</dbReference>
<keyword evidence="4" id="KW-0997">Cell inner membrane</keyword>
<sequence length="307" mass="33945">MRKKPPSSRRRAPARASCAVRSAADTLDTALSRKACDMETLNVSNVSLTYPGLYSDQAVIALKGVNLEIKSGDFVVALGASGCGKTTLLNLMAGFMAPSDGEIMLGDRRITGPGADRGVVFQKHALLPWLNVIDNTEFGLKLRGVDKATRRDLATRNLALVGLQDFHRHMIYHLSGGMQQRVGIARALTCDPAMLLMDEPMAALDALTRETIQELLLEVWQLTNKMFFFITHSVEEALFLGSRLIVMSPRPGRITHTYELDFNKRFLENGNARAIKSSRDFIDMREEILGIIYGDELQSGNPELLHA</sequence>
<proteinExistence type="inferred from homology"/>
<organism evidence="10 11">
    <name type="scientific">Sinorhizobium meliloti (strain SM11)</name>
    <dbReference type="NCBI Taxonomy" id="707241"/>
    <lineage>
        <taxon>Bacteria</taxon>
        <taxon>Pseudomonadati</taxon>
        <taxon>Pseudomonadota</taxon>
        <taxon>Alphaproteobacteria</taxon>
        <taxon>Hyphomicrobiales</taxon>
        <taxon>Rhizobiaceae</taxon>
        <taxon>Sinorhizobium/Ensifer group</taxon>
        <taxon>Sinorhizobium</taxon>
    </lineage>
</organism>
<dbReference type="CDD" id="cd03293">
    <property type="entry name" value="ABC_NrtD_SsuB_transporters"/>
    <property type="match status" value="1"/>
</dbReference>
<dbReference type="PROSITE" id="PS00211">
    <property type="entry name" value="ABC_TRANSPORTER_1"/>
    <property type="match status" value="1"/>
</dbReference>
<dbReference type="SMART" id="SM00382">
    <property type="entry name" value="AAA"/>
    <property type="match status" value="1"/>
</dbReference>
<protein>
    <submittedName>
        <fullName evidence="10">ABC transporter, ATP-binding protein</fullName>
    </submittedName>
</protein>
<comment type="similarity">
    <text evidence="1">Belongs to the ABC transporter superfamily.</text>
</comment>
<keyword evidence="8" id="KW-0472">Membrane</keyword>
<gene>
    <name evidence="10" type="primary">tauB</name>
    <name evidence="10" type="ordered locus">SM11_pD0634</name>
</gene>
<dbReference type="InterPro" id="IPR017871">
    <property type="entry name" value="ABC_transporter-like_CS"/>
</dbReference>
<keyword evidence="10" id="KW-0614">Plasmid</keyword>
<evidence type="ECO:0000259" key="9">
    <source>
        <dbReference type="PROSITE" id="PS50893"/>
    </source>
</evidence>
<evidence type="ECO:0000256" key="6">
    <source>
        <dbReference type="ARBA" id="ARBA00022840"/>
    </source>
</evidence>
<dbReference type="InterPro" id="IPR003439">
    <property type="entry name" value="ABC_transporter-like_ATP-bd"/>
</dbReference>
<evidence type="ECO:0000256" key="7">
    <source>
        <dbReference type="ARBA" id="ARBA00022967"/>
    </source>
</evidence>
<feature type="domain" description="ABC transporter" evidence="9">
    <location>
        <begin position="41"/>
        <end position="274"/>
    </location>
</feature>
<evidence type="ECO:0000256" key="1">
    <source>
        <dbReference type="ARBA" id="ARBA00005417"/>
    </source>
</evidence>
<dbReference type="GO" id="GO:0016887">
    <property type="term" value="F:ATP hydrolysis activity"/>
    <property type="evidence" value="ECO:0007669"/>
    <property type="project" value="InterPro"/>
</dbReference>
<evidence type="ECO:0000313" key="10">
    <source>
        <dbReference type="EMBL" id="AEH83466.1"/>
    </source>
</evidence>
<evidence type="ECO:0000256" key="2">
    <source>
        <dbReference type="ARBA" id="ARBA00022448"/>
    </source>
</evidence>